<reference evidence="9 10" key="1">
    <citation type="submission" date="2024-02" db="EMBL/GenBank/DDBJ databases">
        <title>Bacteria isolated from the canopy kelp, Nereocystis luetkeana.</title>
        <authorList>
            <person name="Pfister C.A."/>
            <person name="Younker I.T."/>
            <person name="Light S.H."/>
        </authorList>
    </citation>
    <scope>NUCLEOTIDE SEQUENCE [LARGE SCALE GENOMIC DNA]</scope>
    <source>
        <strain evidence="9 10">TI.5.07</strain>
    </source>
</reference>
<evidence type="ECO:0000256" key="6">
    <source>
        <dbReference type="RuleBase" id="RU003983"/>
    </source>
</evidence>
<dbReference type="PANTHER" id="PTHR22726">
    <property type="entry name" value="METALLOENDOPEPTIDASE OMA1"/>
    <property type="match status" value="1"/>
</dbReference>
<evidence type="ECO:0000256" key="4">
    <source>
        <dbReference type="ARBA" id="ARBA00022833"/>
    </source>
</evidence>
<dbReference type="GeneID" id="43176720"/>
<feature type="domain" description="Peptidase M48" evidence="8">
    <location>
        <begin position="72"/>
        <end position="255"/>
    </location>
</feature>
<gene>
    <name evidence="9" type="ORF">V6243_12440</name>
</gene>
<dbReference type="CDD" id="cd07331">
    <property type="entry name" value="M48C_Oma1_like"/>
    <property type="match status" value="1"/>
</dbReference>
<protein>
    <submittedName>
        <fullName evidence="9">M48 family metallopeptidase</fullName>
    </submittedName>
</protein>
<evidence type="ECO:0000313" key="10">
    <source>
        <dbReference type="Proteomes" id="UP001378242"/>
    </source>
</evidence>
<dbReference type="RefSeq" id="WP_170877501.1">
    <property type="nucleotide sequence ID" value="NZ_CP017114.1"/>
</dbReference>
<comment type="caution">
    <text evidence="9">The sequence shown here is derived from an EMBL/GenBank/DDBJ whole genome shotgun (WGS) entry which is preliminary data.</text>
</comment>
<dbReference type="PANTHER" id="PTHR22726:SF24">
    <property type="entry name" value="M48 FAMILY METALLOPEPTIDASE"/>
    <property type="match status" value="1"/>
</dbReference>
<dbReference type="Pfam" id="PF01435">
    <property type="entry name" value="Peptidase_M48"/>
    <property type="match status" value="1"/>
</dbReference>
<dbReference type="Proteomes" id="UP001378242">
    <property type="component" value="Unassembled WGS sequence"/>
</dbReference>
<keyword evidence="4 6" id="KW-0862">Zinc</keyword>
<sequence>MPGLLDHSSPRALRRLLPLAALAASVTLSACASSPLGRSQLTLYSDQELEKMGEASFSKYQQELPVVEGRQDAYVSCVADAVTAKVPASYGISEWQVKVFEDDSANAFALPGGYIGVNTGLLEVAENQDQLATVIGHEIAHVLARHANERVSTQSLTSAGLSLTQALAGLEGTGGDQLMGLLGMGAEYGVLKPFSRSHESEADLLGLDLMAEAGFDPRASIKLWANMNASGGAQPPVWMSTHPSDEQRMTALNERLETALPTYQQARAAGEKPNCDRLR</sequence>
<keyword evidence="5 6" id="KW-0482">Metalloprotease</keyword>
<comment type="cofactor">
    <cofactor evidence="6">
        <name>Zn(2+)</name>
        <dbReference type="ChEBI" id="CHEBI:29105"/>
    </cofactor>
    <text evidence="6">Binds 1 zinc ion per subunit.</text>
</comment>
<proteinExistence type="inferred from homology"/>
<evidence type="ECO:0000313" key="9">
    <source>
        <dbReference type="EMBL" id="MEL0617636.1"/>
    </source>
</evidence>
<dbReference type="InterPro" id="IPR001915">
    <property type="entry name" value="Peptidase_M48"/>
</dbReference>
<evidence type="ECO:0000256" key="2">
    <source>
        <dbReference type="ARBA" id="ARBA00022723"/>
    </source>
</evidence>
<comment type="similarity">
    <text evidence="6">Belongs to the peptidase M48 family.</text>
</comment>
<accession>A0ABU9GH55</accession>
<dbReference type="Gene3D" id="3.30.2010.10">
    <property type="entry name" value="Metalloproteases ('zincins'), catalytic domain"/>
    <property type="match status" value="1"/>
</dbReference>
<organism evidence="9 10">
    <name type="scientific">Cobetia marina</name>
    <name type="common">Deleya marina</name>
    <dbReference type="NCBI Taxonomy" id="28258"/>
    <lineage>
        <taxon>Bacteria</taxon>
        <taxon>Pseudomonadati</taxon>
        <taxon>Pseudomonadota</taxon>
        <taxon>Gammaproteobacteria</taxon>
        <taxon>Oceanospirillales</taxon>
        <taxon>Halomonadaceae</taxon>
        <taxon>Cobetia</taxon>
    </lineage>
</organism>
<dbReference type="InterPro" id="IPR051156">
    <property type="entry name" value="Mito/Outer_Membr_Metalloprot"/>
</dbReference>
<dbReference type="EMBL" id="JBAKAP010000013">
    <property type="protein sequence ID" value="MEL0617636.1"/>
    <property type="molecule type" value="Genomic_DNA"/>
</dbReference>
<keyword evidence="2" id="KW-0479">Metal-binding</keyword>
<feature type="signal peptide" evidence="7">
    <location>
        <begin position="1"/>
        <end position="32"/>
    </location>
</feature>
<evidence type="ECO:0000259" key="8">
    <source>
        <dbReference type="Pfam" id="PF01435"/>
    </source>
</evidence>
<keyword evidence="1 6" id="KW-0645">Protease</keyword>
<evidence type="ECO:0000256" key="3">
    <source>
        <dbReference type="ARBA" id="ARBA00022801"/>
    </source>
</evidence>
<feature type="chain" id="PRO_5046121216" evidence="7">
    <location>
        <begin position="33"/>
        <end position="279"/>
    </location>
</feature>
<keyword evidence="3 6" id="KW-0378">Hydrolase</keyword>
<keyword evidence="7" id="KW-0732">Signal</keyword>
<keyword evidence="10" id="KW-1185">Reference proteome</keyword>
<evidence type="ECO:0000256" key="1">
    <source>
        <dbReference type="ARBA" id="ARBA00022670"/>
    </source>
</evidence>
<name>A0ABU9GH55_COBMA</name>
<evidence type="ECO:0000256" key="5">
    <source>
        <dbReference type="ARBA" id="ARBA00023049"/>
    </source>
</evidence>
<evidence type="ECO:0000256" key="7">
    <source>
        <dbReference type="SAM" id="SignalP"/>
    </source>
</evidence>